<protein>
    <submittedName>
        <fullName evidence="2">Coiled-coil domain containing 32</fullName>
    </submittedName>
</protein>
<proteinExistence type="predicted"/>
<feature type="compositionally biased region" description="Polar residues" evidence="1">
    <location>
        <begin position="31"/>
        <end position="53"/>
    </location>
</feature>
<name>A0A8C1WLX2_CYPCA</name>
<evidence type="ECO:0000256" key="1">
    <source>
        <dbReference type="SAM" id="MobiDB-lite"/>
    </source>
</evidence>
<dbReference type="Proteomes" id="UP000694700">
    <property type="component" value="Unplaced"/>
</dbReference>
<sequence>MIDDFETHAVRSSGDLWSEICSRLPEPQVQDGGQFTDSFEPSSPANPQTNSPRASFCPWEPMADSEVYIASLENRLKRIKGQSNEVTSREMLRSLSQAKKECWDRFLHDTQTSELFQEGNFDQSAGCLLKGWPSTQKSWSTFSCPHRTVRLLPAQPKLTSHVRRKSARAQRNNHITAITDQQC</sequence>
<accession>A0A8C1WLX2</accession>
<organism evidence="2 3">
    <name type="scientific">Cyprinus carpio</name>
    <name type="common">Common carp</name>
    <dbReference type="NCBI Taxonomy" id="7962"/>
    <lineage>
        <taxon>Eukaryota</taxon>
        <taxon>Metazoa</taxon>
        <taxon>Chordata</taxon>
        <taxon>Craniata</taxon>
        <taxon>Vertebrata</taxon>
        <taxon>Euteleostomi</taxon>
        <taxon>Actinopterygii</taxon>
        <taxon>Neopterygii</taxon>
        <taxon>Teleostei</taxon>
        <taxon>Ostariophysi</taxon>
        <taxon>Cypriniformes</taxon>
        <taxon>Cyprinidae</taxon>
        <taxon>Cyprininae</taxon>
        <taxon>Cyprinus</taxon>
    </lineage>
</organism>
<reference evidence="2" key="1">
    <citation type="submission" date="2025-08" db="UniProtKB">
        <authorList>
            <consortium name="Ensembl"/>
        </authorList>
    </citation>
    <scope>IDENTIFICATION</scope>
</reference>
<feature type="region of interest" description="Disordered" evidence="1">
    <location>
        <begin position="27"/>
        <end position="55"/>
    </location>
</feature>
<evidence type="ECO:0000313" key="2">
    <source>
        <dbReference type="Ensembl" id="ENSCCRP00015068273.1"/>
    </source>
</evidence>
<dbReference type="Pfam" id="PF14989">
    <property type="entry name" value="CCDC32"/>
    <property type="match status" value="1"/>
</dbReference>
<dbReference type="AlphaFoldDB" id="A0A8C1WLX2"/>
<evidence type="ECO:0000313" key="3">
    <source>
        <dbReference type="Proteomes" id="UP000694700"/>
    </source>
</evidence>
<dbReference type="InterPro" id="IPR028039">
    <property type="entry name" value="CCDC32"/>
</dbReference>
<dbReference type="Ensembl" id="ENSCCRT00015070480.1">
    <property type="protein sequence ID" value="ENSCCRP00015068273.1"/>
    <property type="gene ID" value="ENSCCRG00015027754.1"/>
</dbReference>
<dbReference type="PANTHER" id="PTHR31800">
    <property type="entry name" value="COILED-COIL DOMAIN-CONTAINING PROTEIN 32"/>
    <property type="match status" value="1"/>
</dbReference>
<dbReference type="GO" id="GO:0044782">
    <property type="term" value="P:cilium organization"/>
    <property type="evidence" value="ECO:0007669"/>
    <property type="project" value="TreeGrafter"/>
</dbReference>
<dbReference type="PANTHER" id="PTHR31800:SF1">
    <property type="entry name" value="COILED-COIL DOMAIN-CONTAINING PROTEIN 32"/>
    <property type="match status" value="1"/>
</dbReference>